<dbReference type="PANTHER" id="PTHR42939:SF1">
    <property type="entry name" value="ABC TRANSPORTER ATP-BINDING PROTEIN ALBC-RELATED"/>
    <property type="match status" value="1"/>
</dbReference>
<keyword evidence="5" id="KW-0378">Hydrolase</keyword>
<dbReference type="Gene3D" id="3.40.50.300">
    <property type="entry name" value="P-loop containing nucleotide triphosphate hydrolases"/>
    <property type="match status" value="1"/>
</dbReference>
<name>A0A0D0HIM6_9BACL</name>
<dbReference type="PATRIC" id="fig|265546.4.peg.2809"/>
<dbReference type="InterPro" id="IPR017871">
    <property type="entry name" value="ABC_transporter-like_CS"/>
</dbReference>
<protein>
    <submittedName>
        <fullName evidence="5">Fluoroquinolones export ATP-binding protein</fullName>
        <ecNumber evidence="5">3.6.3.-</ecNumber>
    </submittedName>
</protein>
<dbReference type="AlphaFoldDB" id="A0A0D0HIM6"/>
<gene>
    <name evidence="5" type="ORF">JV16_02806</name>
</gene>
<accession>A0A0D0HIM6</accession>
<dbReference type="InterPro" id="IPR003593">
    <property type="entry name" value="AAA+_ATPase"/>
</dbReference>
<dbReference type="InterPro" id="IPR003439">
    <property type="entry name" value="ABC_transporter-like_ATP-bd"/>
</dbReference>
<dbReference type="EC" id="3.6.3.-" evidence="5"/>
<evidence type="ECO:0000256" key="1">
    <source>
        <dbReference type="ARBA" id="ARBA00022448"/>
    </source>
</evidence>
<evidence type="ECO:0000259" key="4">
    <source>
        <dbReference type="PROSITE" id="PS50893"/>
    </source>
</evidence>
<evidence type="ECO:0000313" key="6">
    <source>
        <dbReference type="Proteomes" id="UP000032047"/>
    </source>
</evidence>
<dbReference type="InterPro" id="IPR051782">
    <property type="entry name" value="ABC_Transporter_VariousFunc"/>
</dbReference>
<proteinExistence type="predicted"/>
<dbReference type="CDD" id="cd03230">
    <property type="entry name" value="ABC_DR_subfamily_A"/>
    <property type="match status" value="1"/>
</dbReference>
<dbReference type="PROSITE" id="PS00211">
    <property type="entry name" value="ABC_TRANSPORTER_1"/>
    <property type="match status" value="1"/>
</dbReference>
<feature type="domain" description="ABC transporter" evidence="4">
    <location>
        <begin position="2"/>
        <end position="225"/>
    </location>
</feature>
<keyword evidence="6" id="KW-1185">Reference proteome</keyword>
<organism evidence="5 6">
    <name type="scientific">Anoxybacillus ayderensis</name>
    <dbReference type="NCBI Taxonomy" id="265546"/>
    <lineage>
        <taxon>Bacteria</taxon>
        <taxon>Bacillati</taxon>
        <taxon>Bacillota</taxon>
        <taxon>Bacilli</taxon>
        <taxon>Bacillales</taxon>
        <taxon>Anoxybacillaceae</taxon>
        <taxon>Anoxybacillus</taxon>
    </lineage>
</organism>
<dbReference type="Proteomes" id="UP000032047">
    <property type="component" value="Unassembled WGS sequence"/>
</dbReference>
<dbReference type="GO" id="GO:0016887">
    <property type="term" value="F:ATP hydrolysis activity"/>
    <property type="evidence" value="ECO:0007669"/>
    <property type="project" value="InterPro"/>
</dbReference>
<sequence length="233" mass="26214">MLEVRQLTKIYNEQNKVENISFSVQPGQCLALCGGNGAGKSTIIKMLIGQLTPTKGDICVNGKQVKKDEKKWFSFMPDHLQFPPLLTGYEVLSLFGRWQGATAERVEQCLQLVGLTNDQHKQVKTYSKGMQQRLAFAQALLADAPLLILDEPTNGLDPYWVWEFKRLIQIEKEKGKAILFSTHMLSIVEEIADAVAFIHQGQMLVYDSVSTLCQDGQSLESIFFAQLSQHMAY</sequence>
<comment type="caution">
    <text evidence="5">The sequence shown here is derived from an EMBL/GenBank/DDBJ whole genome shotgun (WGS) entry which is preliminary data.</text>
</comment>
<dbReference type="PANTHER" id="PTHR42939">
    <property type="entry name" value="ABC TRANSPORTER ATP-BINDING PROTEIN ALBC-RELATED"/>
    <property type="match status" value="1"/>
</dbReference>
<evidence type="ECO:0000313" key="5">
    <source>
        <dbReference type="EMBL" id="KIP20034.1"/>
    </source>
</evidence>
<evidence type="ECO:0000256" key="3">
    <source>
        <dbReference type="ARBA" id="ARBA00022840"/>
    </source>
</evidence>
<dbReference type="GO" id="GO:0005524">
    <property type="term" value="F:ATP binding"/>
    <property type="evidence" value="ECO:0007669"/>
    <property type="project" value="UniProtKB-KW"/>
</dbReference>
<keyword evidence="3 5" id="KW-0067">ATP-binding</keyword>
<dbReference type="SUPFAM" id="SSF52540">
    <property type="entry name" value="P-loop containing nucleoside triphosphate hydrolases"/>
    <property type="match status" value="1"/>
</dbReference>
<dbReference type="RefSeq" id="WP_021094104.1">
    <property type="nucleotide sequence ID" value="NZ_ANOC01000008.1"/>
</dbReference>
<evidence type="ECO:0000256" key="2">
    <source>
        <dbReference type="ARBA" id="ARBA00022741"/>
    </source>
</evidence>
<dbReference type="Pfam" id="PF00005">
    <property type="entry name" value="ABC_tran"/>
    <property type="match status" value="1"/>
</dbReference>
<dbReference type="SMART" id="SM00382">
    <property type="entry name" value="AAA"/>
    <property type="match status" value="1"/>
</dbReference>
<keyword evidence="2" id="KW-0547">Nucleotide-binding</keyword>
<dbReference type="InterPro" id="IPR027417">
    <property type="entry name" value="P-loop_NTPase"/>
</dbReference>
<keyword evidence="1" id="KW-0813">Transport</keyword>
<reference evidence="5 6" key="1">
    <citation type="submission" date="2015-01" db="EMBL/GenBank/DDBJ databases">
        <title>Genome sequence of Anoxybacillus ayderensis strain AB04.</title>
        <authorList>
            <person name="Belduz A.O."/>
            <person name="Canakci S."/>
            <person name="Chan K.-G."/>
            <person name="Kahar U.M."/>
            <person name="Yaakob A.S."/>
            <person name="Chan C.S."/>
            <person name="Goh K.M."/>
        </authorList>
    </citation>
    <scope>NUCLEOTIDE SEQUENCE [LARGE SCALE GENOMIC DNA]</scope>
    <source>
        <strain evidence="5 6">AB04</strain>
    </source>
</reference>
<dbReference type="PROSITE" id="PS50893">
    <property type="entry name" value="ABC_TRANSPORTER_2"/>
    <property type="match status" value="1"/>
</dbReference>
<dbReference type="EMBL" id="JXTG01000028">
    <property type="protein sequence ID" value="KIP20034.1"/>
    <property type="molecule type" value="Genomic_DNA"/>
</dbReference>